<dbReference type="InterPro" id="IPR000727">
    <property type="entry name" value="T_SNARE_dom"/>
</dbReference>
<evidence type="ECO:0000256" key="9">
    <source>
        <dbReference type="SAM" id="Coils"/>
    </source>
</evidence>
<dbReference type="Gene3D" id="1.20.5.110">
    <property type="match status" value="1"/>
</dbReference>
<feature type="domain" description="T-SNARE coiled-coil homology" evidence="10">
    <location>
        <begin position="251"/>
        <end position="313"/>
    </location>
</feature>
<organism evidence="11 12">
    <name type="scientific">Peltaster fructicola</name>
    <dbReference type="NCBI Taxonomy" id="286661"/>
    <lineage>
        <taxon>Eukaryota</taxon>
        <taxon>Fungi</taxon>
        <taxon>Dikarya</taxon>
        <taxon>Ascomycota</taxon>
        <taxon>Pezizomycotina</taxon>
        <taxon>Dothideomycetes</taxon>
        <taxon>Dothideomycetes incertae sedis</taxon>
        <taxon>Peltaster</taxon>
    </lineage>
</organism>
<dbReference type="GO" id="GO:0031201">
    <property type="term" value="C:SNARE complex"/>
    <property type="evidence" value="ECO:0007669"/>
    <property type="project" value="TreeGrafter"/>
</dbReference>
<keyword evidence="8" id="KW-0472">Membrane</keyword>
<keyword evidence="4" id="KW-0812">Transmembrane</keyword>
<dbReference type="Proteomes" id="UP000503462">
    <property type="component" value="Chromosome 4"/>
</dbReference>
<gene>
    <name evidence="11" type="ORF">AMS68_006455</name>
</gene>
<dbReference type="SMART" id="SM00397">
    <property type="entry name" value="t_SNARE"/>
    <property type="match status" value="1"/>
</dbReference>
<name>A0A6H0Y267_9PEZI</name>
<dbReference type="GO" id="GO:0015031">
    <property type="term" value="P:protein transport"/>
    <property type="evidence" value="ECO:0007669"/>
    <property type="project" value="UniProtKB-KW"/>
</dbReference>
<evidence type="ECO:0000256" key="3">
    <source>
        <dbReference type="ARBA" id="ARBA00022448"/>
    </source>
</evidence>
<dbReference type="PROSITE" id="PS50192">
    <property type="entry name" value="T_SNARE"/>
    <property type="match status" value="1"/>
</dbReference>
<evidence type="ECO:0000256" key="7">
    <source>
        <dbReference type="ARBA" id="ARBA00023054"/>
    </source>
</evidence>
<keyword evidence="6" id="KW-1133">Transmembrane helix</keyword>
<dbReference type="GO" id="GO:0006890">
    <property type="term" value="P:retrograde vesicle-mediated transport, Golgi to endoplasmic reticulum"/>
    <property type="evidence" value="ECO:0007669"/>
    <property type="project" value="TreeGrafter"/>
</dbReference>
<reference evidence="11 12" key="1">
    <citation type="journal article" date="2016" name="Sci. Rep.">
        <title>Peltaster fructicola genome reveals evolution from an invasive phytopathogen to an ectophytic parasite.</title>
        <authorList>
            <person name="Xu C."/>
            <person name="Chen H."/>
            <person name="Gleason M.L."/>
            <person name="Xu J.R."/>
            <person name="Liu H."/>
            <person name="Zhang R."/>
            <person name="Sun G."/>
        </authorList>
    </citation>
    <scope>NUCLEOTIDE SEQUENCE [LARGE SCALE GENOMIC DNA]</scope>
    <source>
        <strain evidence="11 12">LNHT1506</strain>
    </source>
</reference>
<keyword evidence="5" id="KW-0653">Protein transport</keyword>
<comment type="subcellular location">
    <subcellularLocation>
        <location evidence="1">Membrane</location>
        <topology evidence="1">Single-pass type IV membrane protein</topology>
    </subcellularLocation>
</comment>
<evidence type="ECO:0000256" key="4">
    <source>
        <dbReference type="ARBA" id="ARBA00022692"/>
    </source>
</evidence>
<keyword evidence="12" id="KW-1185">Reference proteome</keyword>
<dbReference type="PANTHER" id="PTHR15959">
    <property type="entry name" value="SYNTAXIN-18"/>
    <property type="match status" value="1"/>
</dbReference>
<dbReference type="PANTHER" id="PTHR15959:SF0">
    <property type="entry name" value="SYNTAXIN-18"/>
    <property type="match status" value="1"/>
</dbReference>
<evidence type="ECO:0000256" key="8">
    <source>
        <dbReference type="ARBA" id="ARBA00023136"/>
    </source>
</evidence>
<evidence type="ECO:0000313" key="11">
    <source>
        <dbReference type="EMBL" id="QIX00938.1"/>
    </source>
</evidence>
<evidence type="ECO:0000256" key="6">
    <source>
        <dbReference type="ARBA" id="ARBA00022989"/>
    </source>
</evidence>
<evidence type="ECO:0000256" key="1">
    <source>
        <dbReference type="ARBA" id="ARBA00004211"/>
    </source>
</evidence>
<evidence type="ECO:0000256" key="5">
    <source>
        <dbReference type="ARBA" id="ARBA00022927"/>
    </source>
</evidence>
<dbReference type="OrthoDB" id="342981at2759"/>
<feature type="coiled-coil region" evidence="9">
    <location>
        <begin position="90"/>
        <end position="162"/>
    </location>
</feature>
<keyword evidence="3" id="KW-0813">Transport</keyword>
<evidence type="ECO:0000256" key="2">
    <source>
        <dbReference type="ARBA" id="ARBA00009063"/>
    </source>
</evidence>
<protein>
    <recommendedName>
        <fullName evidence="10">t-SNARE coiled-coil homology domain-containing protein</fullName>
    </recommendedName>
</protein>
<dbReference type="EMBL" id="CP051142">
    <property type="protein sequence ID" value="QIX00938.1"/>
    <property type="molecule type" value="Genomic_DNA"/>
</dbReference>
<dbReference type="AlphaFoldDB" id="A0A6H0Y267"/>
<accession>A0A6H0Y267</accession>
<proteinExistence type="inferred from homology"/>
<evidence type="ECO:0000259" key="10">
    <source>
        <dbReference type="PROSITE" id="PS50192"/>
    </source>
</evidence>
<dbReference type="GO" id="GO:0005783">
    <property type="term" value="C:endoplasmic reticulum"/>
    <property type="evidence" value="ECO:0007669"/>
    <property type="project" value="TreeGrafter"/>
</dbReference>
<sequence>MSNITAEFDTCLRAQGSKPTLRQGYDLAKLNTFLQEAYTINARIAELTQTLRSTRARYLSNSQHTWRHGSQNLGVQPLGEREREQFDAQSKQLLRQLNSAITALKQAEDVRNQAADSVAQAKRARGGFGAIGRWAAGGAVTAKSMEEEVDEARRKTIAAFREAVIMFLQSRLEETSRAQTSMMEIRLGREIEKSKSVLSQSRAAIGIPYALDEEYSNRASEQQEAASKDDMPPELSQEQMQLFAAENSDMLKHYEDQLDQVRKAERSILEISELHTQLHANLEQQSTNIDQLVQDSYLTTENLGKGNKELKKASERRSTAQTVFYSTVAFCSFLVVWDLVF</sequence>
<keyword evidence="7 9" id="KW-0175">Coiled coil</keyword>
<dbReference type="SUPFAM" id="SSF58038">
    <property type="entry name" value="SNARE fusion complex"/>
    <property type="match status" value="1"/>
</dbReference>
<evidence type="ECO:0000313" key="12">
    <source>
        <dbReference type="Proteomes" id="UP000503462"/>
    </source>
</evidence>
<comment type="similarity">
    <text evidence="2">Belongs to the syntaxin family.</text>
</comment>